<evidence type="ECO:0000259" key="7">
    <source>
        <dbReference type="SMART" id="SM00829"/>
    </source>
</evidence>
<gene>
    <name evidence="8" type="ORF">PU648_50780</name>
</gene>
<dbReference type="EMBL" id="JARAKF010000001">
    <property type="protein sequence ID" value="MDU9000461.1"/>
    <property type="molecule type" value="Genomic_DNA"/>
</dbReference>
<evidence type="ECO:0000256" key="3">
    <source>
        <dbReference type="ARBA" id="ARBA00022723"/>
    </source>
</evidence>
<dbReference type="Pfam" id="PF00107">
    <property type="entry name" value="ADH_zinc_N"/>
    <property type="match status" value="1"/>
</dbReference>
<dbReference type="Pfam" id="PF08240">
    <property type="entry name" value="ADH_N"/>
    <property type="match status" value="1"/>
</dbReference>
<dbReference type="InterPro" id="IPR013154">
    <property type="entry name" value="ADH-like_N"/>
</dbReference>
<feature type="domain" description="Enoyl reductase (ER)" evidence="7">
    <location>
        <begin position="10"/>
        <end position="336"/>
    </location>
</feature>
<dbReference type="InterPro" id="IPR013149">
    <property type="entry name" value="ADH-like_C"/>
</dbReference>
<dbReference type="InterPro" id="IPR011032">
    <property type="entry name" value="GroES-like_sf"/>
</dbReference>
<evidence type="ECO:0000256" key="1">
    <source>
        <dbReference type="ARBA" id="ARBA00001947"/>
    </source>
</evidence>
<dbReference type="Gene3D" id="3.90.180.10">
    <property type="entry name" value="Medium-chain alcohol dehydrogenases, catalytic domain"/>
    <property type="match status" value="1"/>
</dbReference>
<dbReference type="PANTHER" id="PTHR43161:SF23">
    <property type="entry name" value="(R,R)-BUTANEDIOL DEHYDROGENASE-RELATED"/>
    <property type="match status" value="1"/>
</dbReference>
<organism evidence="8 9">
    <name type="scientific">Streptomyces mirabilis</name>
    <dbReference type="NCBI Taxonomy" id="68239"/>
    <lineage>
        <taxon>Bacteria</taxon>
        <taxon>Bacillati</taxon>
        <taxon>Actinomycetota</taxon>
        <taxon>Actinomycetes</taxon>
        <taxon>Kitasatosporales</taxon>
        <taxon>Streptomycetaceae</taxon>
        <taxon>Streptomyces</taxon>
    </lineage>
</organism>
<keyword evidence="4 6" id="KW-0862">Zinc</keyword>
<evidence type="ECO:0000313" key="8">
    <source>
        <dbReference type="EMBL" id="MDU9000461.1"/>
    </source>
</evidence>
<accession>A0ABU3V2Q2</accession>
<dbReference type="InterPro" id="IPR036291">
    <property type="entry name" value="NAD(P)-bd_dom_sf"/>
</dbReference>
<dbReference type="Proteomes" id="UP001257627">
    <property type="component" value="Unassembled WGS sequence"/>
</dbReference>
<sequence>MTLAVRYMTARTLETAPVEFSEPGPGEVLLAPAYVGICGTDLHIFHGDMDARVAAPAVLGHEMSGRVVRVGAGVEGWQPGDAVTVMPLRWDDTCPACLAGHQHICQRLDFIGIDSPGAMQQRWTVPASTLIRLPDSLALDRAALVEPTAVAVHDVGRADVRAGERVVVVGGGPVGILIALVARAAGAEVRVVELSAHRRLLAEELGLTAWDPAADDVPALVQQWTGEAGADVAFEVSGAAGGVDTAVDVLGVRGRLCLVAIHPRPREINLHRFFWRELTLVGARLYDRSDFERAVALVADGTIPAGRLISKVVPLTEAPAAFEALEGGGDVMKILVDCTTGTDHTHDARGAAV</sequence>
<keyword evidence="9" id="KW-1185">Reference proteome</keyword>
<evidence type="ECO:0000256" key="5">
    <source>
        <dbReference type="ARBA" id="ARBA00023002"/>
    </source>
</evidence>
<dbReference type="SMART" id="SM00829">
    <property type="entry name" value="PKS_ER"/>
    <property type="match status" value="1"/>
</dbReference>
<comment type="similarity">
    <text evidence="2 6">Belongs to the zinc-containing alcohol dehydrogenase family.</text>
</comment>
<dbReference type="Gene3D" id="3.40.50.720">
    <property type="entry name" value="NAD(P)-binding Rossmann-like Domain"/>
    <property type="match status" value="1"/>
</dbReference>
<comment type="cofactor">
    <cofactor evidence="1 6">
        <name>Zn(2+)</name>
        <dbReference type="ChEBI" id="CHEBI:29105"/>
    </cofactor>
</comment>
<dbReference type="InterPro" id="IPR002328">
    <property type="entry name" value="ADH_Zn_CS"/>
</dbReference>
<proteinExistence type="inferred from homology"/>
<protein>
    <submittedName>
        <fullName evidence="8">Alcohol dehydrogenase catalytic domain-containing protein</fullName>
    </submittedName>
</protein>
<keyword evidence="3 6" id="KW-0479">Metal-binding</keyword>
<dbReference type="PANTHER" id="PTHR43161">
    <property type="entry name" value="SORBITOL DEHYDROGENASE"/>
    <property type="match status" value="1"/>
</dbReference>
<dbReference type="PROSITE" id="PS00059">
    <property type="entry name" value="ADH_ZINC"/>
    <property type="match status" value="1"/>
</dbReference>
<dbReference type="SUPFAM" id="SSF50129">
    <property type="entry name" value="GroES-like"/>
    <property type="match status" value="1"/>
</dbReference>
<name>A0ABU3V2Q2_9ACTN</name>
<evidence type="ECO:0000256" key="4">
    <source>
        <dbReference type="ARBA" id="ARBA00022833"/>
    </source>
</evidence>
<dbReference type="InterPro" id="IPR020843">
    <property type="entry name" value="ER"/>
</dbReference>
<evidence type="ECO:0000256" key="6">
    <source>
        <dbReference type="RuleBase" id="RU361277"/>
    </source>
</evidence>
<evidence type="ECO:0000313" key="9">
    <source>
        <dbReference type="Proteomes" id="UP001257627"/>
    </source>
</evidence>
<dbReference type="RefSeq" id="WP_143606816.1">
    <property type="nucleotide sequence ID" value="NZ_JAPEMK010000004.1"/>
</dbReference>
<comment type="caution">
    <text evidence="8">The sequence shown here is derived from an EMBL/GenBank/DDBJ whole genome shotgun (WGS) entry which is preliminary data.</text>
</comment>
<keyword evidence="5" id="KW-0560">Oxidoreductase</keyword>
<evidence type="ECO:0000256" key="2">
    <source>
        <dbReference type="ARBA" id="ARBA00008072"/>
    </source>
</evidence>
<dbReference type="SUPFAM" id="SSF51735">
    <property type="entry name" value="NAD(P)-binding Rossmann-fold domains"/>
    <property type="match status" value="1"/>
</dbReference>
<reference evidence="8 9" key="1">
    <citation type="submission" date="2023-02" db="EMBL/GenBank/DDBJ databases">
        <authorList>
            <person name="Maleckis M."/>
        </authorList>
    </citation>
    <scope>NUCLEOTIDE SEQUENCE [LARGE SCALE GENOMIC DNA]</scope>
    <source>
        <strain evidence="8 9">P8-A2</strain>
    </source>
</reference>